<dbReference type="RefSeq" id="WP_261340476.1">
    <property type="nucleotide sequence ID" value="NZ_LWSK01000061.1"/>
</dbReference>
<sequence length="44" mass="4893">MIDYDKMSSAGKTQLFVVDLVKDPFTTASLWKFTALLAIKNKVG</sequence>
<keyword evidence="2" id="KW-1185">Reference proteome</keyword>
<dbReference type="EMBL" id="VRLW01000001">
    <property type="protein sequence ID" value="KAA1258001.1"/>
    <property type="molecule type" value="Genomic_DNA"/>
</dbReference>
<accession>A0A5B1CCN5</accession>
<dbReference type="AlphaFoldDB" id="A0A5B1CCN5"/>
<protein>
    <submittedName>
        <fullName evidence="1">Uncharacterized protein</fullName>
    </submittedName>
</protein>
<dbReference type="Proteomes" id="UP000322699">
    <property type="component" value="Unassembled WGS sequence"/>
</dbReference>
<evidence type="ECO:0000313" key="2">
    <source>
        <dbReference type="Proteomes" id="UP000322699"/>
    </source>
</evidence>
<proteinExistence type="predicted"/>
<gene>
    <name evidence="1" type="ORF">LF1_04920</name>
</gene>
<name>A0A5B1CCN5_9BACT</name>
<comment type="caution">
    <text evidence="1">The sequence shown here is derived from an EMBL/GenBank/DDBJ whole genome shotgun (WGS) entry which is preliminary data.</text>
</comment>
<reference evidence="1 2" key="1">
    <citation type="submission" date="2019-08" db="EMBL/GenBank/DDBJ databases">
        <title>Deep-cultivation of Planctomycetes and their phenomic and genomic characterization uncovers novel biology.</title>
        <authorList>
            <person name="Wiegand S."/>
            <person name="Jogler M."/>
            <person name="Boedeker C."/>
            <person name="Pinto D."/>
            <person name="Vollmers J."/>
            <person name="Rivas-Marin E."/>
            <person name="Kohn T."/>
            <person name="Peeters S.H."/>
            <person name="Heuer A."/>
            <person name="Rast P."/>
            <person name="Oberbeckmann S."/>
            <person name="Bunk B."/>
            <person name="Jeske O."/>
            <person name="Meyerdierks A."/>
            <person name="Storesund J.E."/>
            <person name="Kallscheuer N."/>
            <person name="Luecker S."/>
            <person name="Lage O.M."/>
            <person name="Pohl T."/>
            <person name="Merkel B.J."/>
            <person name="Hornburger P."/>
            <person name="Mueller R.-W."/>
            <person name="Bruemmer F."/>
            <person name="Labrenz M."/>
            <person name="Spormann A.M."/>
            <person name="Op Den Camp H."/>
            <person name="Overmann J."/>
            <person name="Amann R."/>
            <person name="Jetten M.S.M."/>
            <person name="Mascher T."/>
            <person name="Medema M.H."/>
            <person name="Devos D.P."/>
            <person name="Kaster A.-K."/>
            <person name="Ovreas L."/>
            <person name="Rohde M."/>
            <person name="Galperin M.Y."/>
            <person name="Jogler C."/>
        </authorList>
    </citation>
    <scope>NUCLEOTIDE SEQUENCE [LARGE SCALE GENOMIC DNA]</scope>
    <source>
        <strain evidence="1 2">LF1</strain>
    </source>
</reference>
<evidence type="ECO:0000313" key="1">
    <source>
        <dbReference type="EMBL" id="KAA1258001.1"/>
    </source>
</evidence>
<organism evidence="1 2">
    <name type="scientific">Rubripirellula obstinata</name>
    <dbReference type="NCBI Taxonomy" id="406547"/>
    <lineage>
        <taxon>Bacteria</taxon>
        <taxon>Pseudomonadati</taxon>
        <taxon>Planctomycetota</taxon>
        <taxon>Planctomycetia</taxon>
        <taxon>Pirellulales</taxon>
        <taxon>Pirellulaceae</taxon>
        <taxon>Rubripirellula</taxon>
    </lineage>
</organism>